<evidence type="ECO:0000313" key="2">
    <source>
        <dbReference type="Proteomes" id="UP000228987"/>
    </source>
</evidence>
<reference evidence="2" key="1">
    <citation type="submission" date="2017-08" db="EMBL/GenBank/DDBJ databases">
        <title>A dynamic microbial community with high functional redundancy inhabits the cold, oxic subseafloor aquifer.</title>
        <authorList>
            <person name="Tully B.J."/>
            <person name="Wheat C.G."/>
            <person name="Glazer B.T."/>
            <person name="Huber J.A."/>
        </authorList>
    </citation>
    <scope>NUCLEOTIDE SEQUENCE [LARGE SCALE GENOMIC DNA]</scope>
</reference>
<dbReference type="SUPFAM" id="SSF54909">
    <property type="entry name" value="Dimeric alpha+beta barrel"/>
    <property type="match status" value="1"/>
</dbReference>
<dbReference type="EMBL" id="NVWI01000010">
    <property type="protein sequence ID" value="PCJ40156.1"/>
    <property type="molecule type" value="Genomic_DNA"/>
</dbReference>
<sequence>MIATLVSFSYADNFDEEKIRNIAESARPKFENMPGLRSKAFSLNAETKTAKNYYVWEEESAARNFFTEANIDNIGSIYGVRPSVEFLQVATLVDNHPGN</sequence>
<dbReference type="Gene3D" id="3.30.70.100">
    <property type="match status" value="1"/>
</dbReference>
<accession>A0A2A5C9W2</accession>
<protein>
    <recommendedName>
        <fullName evidence="3">ABM domain-containing protein</fullName>
    </recommendedName>
</protein>
<comment type="caution">
    <text evidence="1">The sequence shown here is derived from an EMBL/GenBank/DDBJ whole genome shotgun (WGS) entry which is preliminary data.</text>
</comment>
<dbReference type="Proteomes" id="UP000228987">
    <property type="component" value="Unassembled WGS sequence"/>
</dbReference>
<dbReference type="InterPro" id="IPR011008">
    <property type="entry name" value="Dimeric_a/b-barrel"/>
</dbReference>
<organism evidence="1 2">
    <name type="scientific">SAR86 cluster bacterium</name>
    <dbReference type="NCBI Taxonomy" id="2030880"/>
    <lineage>
        <taxon>Bacteria</taxon>
        <taxon>Pseudomonadati</taxon>
        <taxon>Pseudomonadota</taxon>
        <taxon>Gammaproteobacteria</taxon>
        <taxon>SAR86 cluster</taxon>
    </lineage>
</organism>
<evidence type="ECO:0000313" key="1">
    <source>
        <dbReference type="EMBL" id="PCJ40156.1"/>
    </source>
</evidence>
<name>A0A2A5C9W2_9GAMM</name>
<gene>
    <name evidence="1" type="ORF">COA71_11650</name>
</gene>
<proteinExistence type="predicted"/>
<evidence type="ECO:0008006" key="3">
    <source>
        <dbReference type="Google" id="ProtNLM"/>
    </source>
</evidence>
<dbReference type="AlphaFoldDB" id="A0A2A5C9W2"/>